<proteinExistence type="predicted"/>
<dbReference type="AlphaFoldDB" id="V6J5U2"/>
<gene>
    <name evidence="1" type="ORF">P343_08595</name>
</gene>
<dbReference type="EMBL" id="AWTC01000006">
    <property type="protein sequence ID" value="EST12134.1"/>
    <property type="molecule type" value="Genomic_DNA"/>
</dbReference>
<accession>V6J5U2</accession>
<evidence type="ECO:0000313" key="2">
    <source>
        <dbReference type="Proteomes" id="UP000018296"/>
    </source>
</evidence>
<protein>
    <submittedName>
        <fullName evidence="1">Uncharacterized protein</fullName>
    </submittedName>
</protein>
<sequence length="102" mass="11963">MSIFYFMFEARPSDDNPEKDVYQGAFISCWVKADDIKSAYSKAENFLNNDEGWEIVEVEDQFVVTRDFYHENDPDDEDSLQCFDEAVETGISDILYCWTDDK</sequence>
<dbReference type="eggNOG" id="ENOG50335S8">
    <property type="taxonomic scope" value="Bacteria"/>
</dbReference>
<dbReference type="PATRIC" id="fig|1395513.3.peg.1742"/>
<dbReference type="RefSeq" id="WP_023509982.1">
    <property type="nucleotide sequence ID" value="NZ_AWTC01000006.1"/>
</dbReference>
<comment type="caution">
    <text evidence="1">The sequence shown here is derived from an EMBL/GenBank/DDBJ whole genome shotgun (WGS) entry which is preliminary data.</text>
</comment>
<reference evidence="1 2" key="1">
    <citation type="journal article" date="2013" name="Genome Announc.">
        <title>Genome Sequence of Sporolactobacillus laevolacticus DSM442, an Efficient Polymer-Grade D-Lactate Producer from Agricultural Waste Cottonseed as a Nitrogen Source.</title>
        <authorList>
            <person name="Wang H."/>
            <person name="Wang L."/>
            <person name="Ju J."/>
            <person name="Yu B."/>
            <person name="Ma Y."/>
        </authorList>
    </citation>
    <scope>NUCLEOTIDE SEQUENCE [LARGE SCALE GENOMIC DNA]</scope>
    <source>
        <strain evidence="1 2">DSM 442</strain>
    </source>
</reference>
<dbReference type="Proteomes" id="UP000018296">
    <property type="component" value="Unassembled WGS sequence"/>
</dbReference>
<dbReference type="OrthoDB" id="2886719at2"/>
<evidence type="ECO:0000313" key="1">
    <source>
        <dbReference type="EMBL" id="EST12134.1"/>
    </source>
</evidence>
<organism evidence="1 2">
    <name type="scientific">Sporolactobacillus laevolacticus DSM 442</name>
    <dbReference type="NCBI Taxonomy" id="1395513"/>
    <lineage>
        <taxon>Bacteria</taxon>
        <taxon>Bacillati</taxon>
        <taxon>Bacillota</taxon>
        <taxon>Bacilli</taxon>
        <taxon>Bacillales</taxon>
        <taxon>Sporolactobacillaceae</taxon>
        <taxon>Sporolactobacillus</taxon>
    </lineage>
</organism>
<name>V6J5U2_9BACL</name>
<keyword evidence="2" id="KW-1185">Reference proteome</keyword>